<evidence type="ECO:0000256" key="1">
    <source>
        <dbReference type="SAM" id="Phobius"/>
    </source>
</evidence>
<reference evidence="2 3" key="1">
    <citation type="submission" date="2024-05" db="EMBL/GenBank/DDBJ databases">
        <authorList>
            <person name="Yi C."/>
        </authorList>
    </citation>
    <scope>NUCLEOTIDE SEQUENCE [LARGE SCALE GENOMIC DNA]</scope>
    <source>
        <strain evidence="2 3">XS13</strain>
    </source>
</reference>
<accession>A0ABV0IGI6</accession>
<dbReference type="Proteomes" id="UP001484097">
    <property type="component" value="Unassembled WGS sequence"/>
</dbReference>
<evidence type="ECO:0008006" key="4">
    <source>
        <dbReference type="Google" id="ProtNLM"/>
    </source>
</evidence>
<organism evidence="2 3">
    <name type="scientific">Citricoccus nitrophenolicus</name>
    <dbReference type="NCBI Taxonomy" id="863575"/>
    <lineage>
        <taxon>Bacteria</taxon>
        <taxon>Bacillati</taxon>
        <taxon>Actinomycetota</taxon>
        <taxon>Actinomycetes</taxon>
        <taxon>Micrococcales</taxon>
        <taxon>Micrococcaceae</taxon>
        <taxon>Citricoccus</taxon>
    </lineage>
</organism>
<dbReference type="RefSeq" id="WP_347918801.1">
    <property type="nucleotide sequence ID" value="NZ_JBDXMX010000001.1"/>
</dbReference>
<feature type="transmembrane region" description="Helical" evidence="1">
    <location>
        <begin position="116"/>
        <end position="135"/>
    </location>
</feature>
<keyword evidence="1" id="KW-0472">Membrane</keyword>
<gene>
    <name evidence="2" type="ORF">ABDK96_02905</name>
</gene>
<keyword evidence="1" id="KW-0812">Transmembrane</keyword>
<feature type="transmembrane region" description="Helical" evidence="1">
    <location>
        <begin position="46"/>
        <end position="70"/>
    </location>
</feature>
<sequence>MIRRTTTRTNTRGWWGMLTACLTGTSAALVLAAGLAWLIIGPGSGGGTAAASLGLAGAAVVILSGATLLLTAWSWDRWREQAIFIALFGFVVKIVLMGLVLVVVPPPAWLDRTAAGIGALAAIVTWQVIEVLVFARTRQQIYDD</sequence>
<proteinExistence type="predicted"/>
<feature type="transmembrane region" description="Helical" evidence="1">
    <location>
        <begin position="12"/>
        <end position="40"/>
    </location>
</feature>
<keyword evidence="1" id="KW-1133">Transmembrane helix</keyword>
<keyword evidence="3" id="KW-1185">Reference proteome</keyword>
<protein>
    <recommendedName>
        <fullName evidence="4">ATP synthase protein I</fullName>
    </recommendedName>
</protein>
<name>A0ABV0IGI6_9MICC</name>
<evidence type="ECO:0000313" key="2">
    <source>
        <dbReference type="EMBL" id="MEO9246625.1"/>
    </source>
</evidence>
<feature type="transmembrane region" description="Helical" evidence="1">
    <location>
        <begin position="82"/>
        <end position="104"/>
    </location>
</feature>
<comment type="caution">
    <text evidence="2">The sequence shown here is derived from an EMBL/GenBank/DDBJ whole genome shotgun (WGS) entry which is preliminary data.</text>
</comment>
<dbReference type="EMBL" id="JBDXMX010000001">
    <property type="protein sequence ID" value="MEO9246625.1"/>
    <property type="molecule type" value="Genomic_DNA"/>
</dbReference>
<evidence type="ECO:0000313" key="3">
    <source>
        <dbReference type="Proteomes" id="UP001484097"/>
    </source>
</evidence>